<organism evidence="1 2">
    <name type="scientific">Wenjunlia tyrosinilytica</name>
    <dbReference type="NCBI Taxonomy" id="1544741"/>
    <lineage>
        <taxon>Bacteria</taxon>
        <taxon>Bacillati</taxon>
        <taxon>Actinomycetota</taxon>
        <taxon>Actinomycetes</taxon>
        <taxon>Kitasatosporales</taxon>
        <taxon>Streptomycetaceae</taxon>
        <taxon>Wenjunlia</taxon>
    </lineage>
</organism>
<keyword evidence="2" id="KW-1185">Reference proteome</keyword>
<sequence length="62" mass="6833">MPVILNSNAHAVEASSEEVRVASLLVSIAAQWARVTHQALVRQAESQYRRDRPLPLGSSMPH</sequence>
<evidence type="ECO:0000313" key="1">
    <source>
        <dbReference type="EMBL" id="GGP00088.1"/>
    </source>
</evidence>
<dbReference type="RefSeq" id="WP_189135665.1">
    <property type="nucleotide sequence ID" value="NZ_BMMS01000052.1"/>
</dbReference>
<dbReference type="AlphaFoldDB" id="A0A917ZZE8"/>
<dbReference type="Proteomes" id="UP000641932">
    <property type="component" value="Unassembled WGS sequence"/>
</dbReference>
<reference evidence="1" key="2">
    <citation type="submission" date="2020-09" db="EMBL/GenBank/DDBJ databases">
        <authorList>
            <person name="Sun Q."/>
            <person name="Zhou Y."/>
        </authorList>
    </citation>
    <scope>NUCLEOTIDE SEQUENCE</scope>
    <source>
        <strain evidence="1">CGMCC 4.7201</strain>
    </source>
</reference>
<proteinExistence type="predicted"/>
<protein>
    <submittedName>
        <fullName evidence="1">Uncharacterized protein</fullName>
    </submittedName>
</protein>
<comment type="caution">
    <text evidence="1">The sequence shown here is derived from an EMBL/GenBank/DDBJ whole genome shotgun (WGS) entry which is preliminary data.</text>
</comment>
<reference evidence="1" key="1">
    <citation type="journal article" date="2014" name="Int. J. Syst. Evol. Microbiol.">
        <title>Complete genome sequence of Corynebacterium casei LMG S-19264T (=DSM 44701T), isolated from a smear-ripened cheese.</title>
        <authorList>
            <consortium name="US DOE Joint Genome Institute (JGI-PGF)"/>
            <person name="Walter F."/>
            <person name="Albersmeier A."/>
            <person name="Kalinowski J."/>
            <person name="Ruckert C."/>
        </authorList>
    </citation>
    <scope>NUCLEOTIDE SEQUENCE</scope>
    <source>
        <strain evidence="1">CGMCC 4.7201</strain>
    </source>
</reference>
<accession>A0A917ZZE8</accession>
<dbReference type="EMBL" id="BMMS01000052">
    <property type="protein sequence ID" value="GGP00088.1"/>
    <property type="molecule type" value="Genomic_DNA"/>
</dbReference>
<name>A0A917ZZE8_9ACTN</name>
<evidence type="ECO:0000313" key="2">
    <source>
        <dbReference type="Proteomes" id="UP000641932"/>
    </source>
</evidence>
<gene>
    <name evidence="1" type="ORF">GCM10012280_68020</name>
</gene>